<evidence type="ECO:0000313" key="1">
    <source>
        <dbReference type="EMBL" id="RRT71587.1"/>
    </source>
</evidence>
<organism evidence="1 2">
    <name type="scientific">Ensete ventricosum</name>
    <name type="common">Abyssinian banana</name>
    <name type="synonym">Musa ensete</name>
    <dbReference type="NCBI Taxonomy" id="4639"/>
    <lineage>
        <taxon>Eukaryota</taxon>
        <taxon>Viridiplantae</taxon>
        <taxon>Streptophyta</taxon>
        <taxon>Embryophyta</taxon>
        <taxon>Tracheophyta</taxon>
        <taxon>Spermatophyta</taxon>
        <taxon>Magnoliopsida</taxon>
        <taxon>Liliopsida</taxon>
        <taxon>Zingiberales</taxon>
        <taxon>Musaceae</taxon>
        <taxon>Ensete</taxon>
    </lineage>
</organism>
<gene>
    <name evidence="1" type="ORF">B296_00030653</name>
</gene>
<dbReference type="AlphaFoldDB" id="A0A427A5R7"/>
<name>A0A427A5R7_ENSVE</name>
<proteinExistence type="predicted"/>
<protein>
    <submittedName>
        <fullName evidence="1">Uncharacterized protein</fullName>
    </submittedName>
</protein>
<comment type="caution">
    <text evidence="1">The sequence shown here is derived from an EMBL/GenBank/DDBJ whole genome shotgun (WGS) entry which is preliminary data.</text>
</comment>
<dbReference type="Proteomes" id="UP000287651">
    <property type="component" value="Unassembled WGS sequence"/>
</dbReference>
<evidence type="ECO:0000313" key="2">
    <source>
        <dbReference type="Proteomes" id="UP000287651"/>
    </source>
</evidence>
<dbReference type="EMBL" id="AMZH03003665">
    <property type="protein sequence ID" value="RRT71587.1"/>
    <property type="molecule type" value="Genomic_DNA"/>
</dbReference>
<accession>A0A427A5R7</accession>
<reference evidence="1 2" key="1">
    <citation type="journal article" date="2014" name="Agronomy (Basel)">
        <title>A Draft Genome Sequence for Ensete ventricosum, the Drought-Tolerant Tree Against Hunger.</title>
        <authorList>
            <person name="Harrison J."/>
            <person name="Moore K.A."/>
            <person name="Paszkiewicz K."/>
            <person name="Jones T."/>
            <person name="Grant M."/>
            <person name="Ambacheew D."/>
            <person name="Muzemil S."/>
            <person name="Studholme D.J."/>
        </authorList>
    </citation>
    <scope>NUCLEOTIDE SEQUENCE [LARGE SCALE GENOMIC DNA]</scope>
</reference>
<sequence length="213" mass="23686">MVPNTPPTAYCQGCCMLVGPSLLLYHAANRLLAGELLCYRLPVVRFVADRWGSNVHWSCNVVEHDAVGDLVSFDRAGAFIMSMVDHSYLVTLLLLWPTMSSYPSTTIAVLAELGNCDVVRVDPTEQEPGNCDVARVDPTEQELRNYDVARVDPTEQELRNCDATRVDSTEQELENHDVARVDPTEQELGNVMPQELIRPSRSSRIVILGLCRG</sequence>